<keyword evidence="10" id="KW-0121">Carboxypeptidase</keyword>
<evidence type="ECO:0000313" key="11">
    <source>
        <dbReference type="Proteomes" id="UP000063387"/>
    </source>
</evidence>
<dbReference type="GO" id="GO:0008241">
    <property type="term" value="F:peptidyl-dipeptidase activity"/>
    <property type="evidence" value="ECO:0007669"/>
    <property type="project" value="UniProtKB-EC"/>
</dbReference>
<keyword evidence="7 10" id="KW-0378">Hydrolase</keyword>
<reference evidence="10 11" key="1">
    <citation type="journal article" date="2016" name="Genome Announc.">
        <title>Draft Genome Sequence of 'Halomonas chromatireducens' Strain AGD 8-3, a Haloalkaliphilic Chromate- and Selenite-Reducing Gammaproteobacterium.</title>
        <authorList>
            <person name="Sharko F.S."/>
            <person name="Shapovalova A.A."/>
            <person name="Tsygankova S.V."/>
            <person name="Komova A.V."/>
            <person name="Boulygina E.S."/>
            <person name="Teslyuk A.B."/>
            <person name="Gotovtsev P.M."/>
            <person name="Namsaraev Z.B."/>
            <person name="Khijniak T.V."/>
            <person name="Nedoluzhko A.V."/>
            <person name="Vasilov R.G."/>
        </authorList>
    </citation>
    <scope>NUCLEOTIDE SEQUENCE [LARGE SCALE GENOMIC DNA]</scope>
    <source>
        <strain evidence="10 11">AGD 8-3</strain>
    </source>
</reference>
<dbReference type="AlphaFoldDB" id="A0A109UN66"/>
<dbReference type="Gene3D" id="3.40.50.880">
    <property type="match status" value="1"/>
</dbReference>
<evidence type="ECO:0000256" key="3">
    <source>
        <dbReference type="ARBA" id="ARBA00006534"/>
    </source>
</evidence>
<sequence length="302" mass="31947">MIQRTSRASLGGEWDMASHYPTISGHIVAIGGAEDKTSELAILRRVFELAPKDNAEVAIIATASSIPEQLLPCYEAAFTRLGASQVHALEIQDRQQAADPETVRLIQRSGVIFLTGGDQLRLTNIFGGTATLRAIRESLRAGAVVAGTSAGAAAMPSTMIYNGAAADALRKGAVNMSFGLGIVRGMVIDSHFLERGRFTRLMEVGASNPEQLGVGIGENAAVIVHPNRILEAIGPGHVIIIDSRDLASSNIAELAMGEPVAVEHMILHAMVSGHGYDIDSRRYLVAEELSAILAGSHGNEHT</sequence>
<dbReference type="PANTHER" id="PTHR36175">
    <property type="entry name" value="CYANOPHYCINASE"/>
    <property type="match status" value="1"/>
</dbReference>
<comment type="similarity">
    <text evidence="3">Belongs to the peptidase S51 family.</text>
</comment>
<evidence type="ECO:0000313" key="10">
    <source>
        <dbReference type="EMBL" id="AMD02407.1"/>
    </source>
</evidence>
<feature type="active site" description="Charge relay system" evidence="9">
    <location>
        <position position="149"/>
    </location>
</feature>
<dbReference type="Proteomes" id="UP000063387">
    <property type="component" value="Chromosome"/>
</dbReference>
<dbReference type="KEGG" id="hco:LOKO_03363"/>
<keyword evidence="6" id="KW-0645">Protease</keyword>
<dbReference type="NCBIfam" id="TIGR02069">
    <property type="entry name" value="cyanophycinase"/>
    <property type="match status" value="1"/>
</dbReference>
<evidence type="ECO:0000256" key="7">
    <source>
        <dbReference type="ARBA" id="ARBA00022801"/>
    </source>
</evidence>
<comment type="function">
    <text evidence="2">Exopeptidase that catalyzes the hydrolytic cleavage of multi-L-arginyl-poly-L-aspartic acid (cyanophycin; a water-insoluble reserve polymer) into aspartate-arginine dipeptides.</text>
</comment>
<name>A0A109UN66_9GAMM</name>
<reference evidence="10 11" key="2">
    <citation type="submission" date="2016-02" db="EMBL/GenBank/DDBJ databases">
        <authorList>
            <person name="Wen L."/>
            <person name="He K."/>
            <person name="Yang H."/>
        </authorList>
    </citation>
    <scope>NUCLEOTIDE SEQUENCE [LARGE SCALE GENOMIC DNA]</scope>
    <source>
        <strain evidence="10 11">AGD 8-3</strain>
    </source>
</reference>
<feature type="active site" description="Charge relay system" evidence="9">
    <location>
        <position position="191"/>
    </location>
</feature>
<gene>
    <name evidence="10" type="primary">cphB</name>
    <name evidence="10" type="ORF">LOKO_03363</name>
</gene>
<dbReference type="InterPro" id="IPR011811">
    <property type="entry name" value="Peptidase_S51_cyanophycinase"/>
</dbReference>
<protein>
    <recommendedName>
        <fullName evidence="5">Cyanophycinase</fullName>
        <ecNumber evidence="4">3.4.15.6</ecNumber>
    </recommendedName>
</protein>
<dbReference type="PATRIC" id="fig|507626.3.peg.3365"/>
<dbReference type="Pfam" id="PF03575">
    <property type="entry name" value="Peptidase_S51"/>
    <property type="match status" value="1"/>
</dbReference>
<dbReference type="InterPro" id="IPR029062">
    <property type="entry name" value="Class_I_gatase-like"/>
</dbReference>
<evidence type="ECO:0000256" key="8">
    <source>
        <dbReference type="ARBA" id="ARBA00022825"/>
    </source>
</evidence>
<dbReference type="OrthoDB" id="9799980at2"/>
<evidence type="ECO:0000256" key="6">
    <source>
        <dbReference type="ARBA" id="ARBA00022670"/>
    </source>
</evidence>
<comment type="catalytic activity">
    <reaction evidence="1">
        <text>[L-4-(L-arginin-2-N-yl)aspartate](n) + H2O = [L-4-(L-arginin-2-N-yl)aspartate](n-1) + L-4-(L-arginin-2-N-yl)aspartate</text>
        <dbReference type="Rhea" id="RHEA:12845"/>
        <dbReference type="Rhea" id="RHEA-COMP:13728"/>
        <dbReference type="Rhea" id="RHEA-COMP:13734"/>
        <dbReference type="ChEBI" id="CHEBI:15377"/>
        <dbReference type="ChEBI" id="CHEBI:137986"/>
        <dbReference type="ChEBI" id="CHEBI:137991"/>
        <dbReference type="EC" id="3.4.15.6"/>
    </reaction>
</comment>
<accession>A0A109UN66</accession>
<evidence type="ECO:0000256" key="2">
    <source>
        <dbReference type="ARBA" id="ARBA00002039"/>
    </source>
</evidence>
<dbReference type="SUPFAM" id="SSF52317">
    <property type="entry name" value="Class I glutamine amidotransferase-like"/>
    <property type="match status" value="1"/>
</dbReference>
<dbReference type="GO" id="GO:0006508">
    <property type="term" value="P:proteolysis"/>
    <property type="evidence" value="ECO:0007669"/>
    <property type="project" value="UniProtKB-KW"/>
</dbReference>
<evidence type="ECO:0000256" key="9">
    <source>
        <dbReference type="PIRSR" id="PIRSR032067-1"/>
    </source>
</evidence>
<dbReference type="EC" id="3.4.15.6" evidence="4"/>
<keyword evidence="11" id="KW-1185">Reference proteome</keyword>
<feature type="active site" description="Charge relay system" evidence="9">
    <location>
        <position position="218"/>
    </location>
</feature>
<dbReference type="PIRSF" id="PIRSF032067">
    <property type="entry name" value="Cyanophycinase"/>
    <property type="match status" value="1"/>
</dbReference>
<evidence type="ECO:0000256" key="1">
    <source>
        <dbReference type="ARBA" id="ARBA00001092"/>
    </source>
</evidence>
<dbReference type="STRING" id="507626.LOKO_03363"/>
<dbReference type="GO" id="GO:0008236">
    <property type="term" value="F:serine-type peptidase activity"/>
    <property type="evidence" value="ECO:0007669"/>
    <property type="project" value="UniProtKB-KW"/>
</dbReference>
<proteinExistence type="inferred from homology"/>
<dbReference type="InterPro" id="IPR005320">
    <property type="entry name" value="Peptidase_S51"/>
</dbReference>
<dbReference type="CDD" id="cd03145">
    <property type="entry name" value="GAT1_cyanophycinase"/>
    <property type="match status" value="1"/>
</dbReference>
<evidence type="ECO:0000256" key="4">
    <source>
        <dbReference type="ARBA" id="ARBA00013115"/>
    </source>
</evidence>
<keyword evidence="8" id="KW-0720">Serine protease</keyword>
<dbReference type="GO" id="GO:0004180">
    <property type="term" value="F:carboxypeptidase activity"/>
    <property type="evidence" value="ECO:0007669"/>
    <property type="project" value="UniProtKB-KW"/>
</dbReference>
<evidence type="ECO:0000256" key="5">
    <source>
        <dbReference type="ARBA" id="ARBA00015719"/>
    </source>
</evidence>
<dbReference type="EMBL" id="CP014226">
    <property type="protein sequence ID" value="AMD02407.1"/>
    <property type="molecule type" value="Genomic_DNA"/>
</dbReference>
<dbReference type="PANTHER" id="PTHR36175:SF1">
    <property type="entry name" value="CYANOPHYCINASE"/>
    <property type="match status" value="1"/>
</dbReference>
<organism evidence="10 11">
    <name type="scientific">Halomonas chromatireducens</name>
    <dbReference type="NCBI Taxonomy" id="507626"/>
    <lineage>
        <taxon>Bacteria</taxon>
        <taxon>Pseudomonadati</taxon>
        <taxon>Pseudomonadota</taxon>
        <taxon>Gammaproteobacteria</taxon>
        <taxon>Oceanospirillales</taxon>
        <taxon>Halomonadaceae</taxon>
        <taxon>Halomonas</taxon>
    </lineage>
</organism>